<protein>
    <submittedName>
        <fullName evidence="1">Uncharacterized protein</fullName>
    </submittedName>
</protein>
<keyword evidence="2" id="KW-1185">Reference proteome</keyword>
<accession>W5R9W6</accession>
<dbReference type="EMBL" id="KF021268">
    <property type="protein sequence ID" value="AGR48247.1"/>
    <property type="molecule type" value="Genomic_DNA"/>
</dbReference>
<evidence type="ECO:0000313" key="1">
    <source>
        <dbReference type="EMBL" id="AGR48247.1"/>
    </source>
</evidence>
<sequence length="140" mass="16289">MEIQVKKEITLKEMLKNMYALNKHYLEGDYEAEDEQYKYFLSLKKQNISAYKINKVTNEIIKDVPLSTKFETIRLHLIFEDSVLDSVSAVAKKKDGTSTVYSFNSLSIKDVLNNEVMDKGVEVLKIYALLDNQLIEVWEK</sequence>
<name>W5R9W6_9CAUD</name>
<evidence type="ECO:0000313" key="2">
    <source>
        <dbReference type="Proteomes" id="UP000226269"/>
    </source>
</evidence>
<dbReference type="Proteomes" id="UP000226269">
    <property type="component" value="Segment"/>
</dbReference>
<gene>
    <name evidence="1" type="ORF">SEP1_121</name>
</gene>
<reference evidence="1 2" key="1">
    <citation type="journal article" date="2014" name="J. Gen. Virol.">
        <title>Isolation and characterization of a new Staphylococcus epidermidis broad-spectrum bacteriophage.</title>
        <authorList>
            <person name="Melo L.D."/>
            <person name="Sillankorva S."/>
            <person name="Ackermann H.W."/>
            <person name="Kropinski A.M."/>
            <person name="Azeredo J."/>
            <person name="Cerca N."/>
        </authorList>
    </citation>
    <scope>NUCLEOTIDE SEQUENCE [LARGE SCALE GENOMIC DNA]</scope>
</reference>
<proteinExistence type="predicted"/>
<organism evidence="1 2">
    <name type="scientific">Staphylococcus phage phiIBB-SEP1</name>
    <dbReference type="NCBI Taxonomy" id="1340769"/>
    <lineage>
        <taxon>Viruses</taxon>
        <taxon>Duplodnaviria</taxon>
        <taxon>Heunggongvirae</taxon>
        <taxon>Uroviricota</taxon>
        <taxon>Caudoviricetes</taxon>
        <taxon>Herelleviridae</taxon>
        <taxon>Twortvirinae</taxon>
        <taxon>Sepunavirus</taxon>
        <taxon>Sepunavirus SEP1</taxon>
    </lineage>
</organism>